<organism evidence="1 2">
    <name type="scientific">Pseudonocardia zijingensis</name>
    <dbReference type="NCBI Taxonomy" id="153376"/>
    <lineage>
        <taxon>Bacteria</taxon>
        <taxon>Bacillati</taxon>
        <taxon>Actinomycetota</taxon>
        <taxon>Actinomycetes</taxon>
        <taxon>Pseudonocardiales</taxon>
        <taxon>Pseudonocardiaceae</taxon>
        <taxon>Pseudonocardia</taxon>
    </lineage>
</organism>
<accession>A0ABP3ZSZ6</accession>
<comment type="caution">
    <text evidence="1">The sequence shown here is derived from an EMBL/GenBank/DDBJ whole genome shotgun (WGS) entry which is preliminary data.</text>
</comment>
<dbReference type="InterPro" id="IPR024248">
    <property type="entry name" value="DUF2695"/>
</dbReference>
<protein>
    <recommendedName>
        <fullName evidence="3">DUF2695 domain-containing protein</fullName>
    </recommendedName>
</protein>
<dbReference type="Pfam" id="PF10905">
    <property type="entry name" value="DUF2695"/>
    <property type="match status" value="1"/>
</dbReference>
<evidence type="ECO:0000313" key="1">
    <source>
        <dbReference type="EMBL" id="GAA0926724.1"/>
    </source>
</evidence>
<dbReference type="EMBL" id="BAAAHP010000033">
    <property type="protein sequence ID" value="GAA0926724.1"/>
    <property type="molecule type" value="Genomic_DNA"/>
</dbReference>
<sequence length="98" mass="11296">MDKPFDDPFDDVYEDDYDDEAAYPRRALPRLSLTPEQQVELARVIEERNTCDGTLRGVEEWARATAGVRWSRLRRELQARGGFCDCEVVLNVYDAEPG</sequence>
<dbReference type="RefSeq" id="WP_343939784.1">
    <property type="nucleotide sequence ID" value="NZ_BAAAHP010000033.1"/>
</dbReference>
<reference evidence="2" key="1">
    <citation type="journal article" date="2019" name="Int. J. Syst. Evol. Microbiol.">
        <title>The Global Catalogue of Microorganisms (GCM) 10K type strain sequencing project: providing services to taxonomists for standard genome sequencing and annotation.</title>
        <authorList>
            <consortium name="The Broad Institute Genomics Platform"/>
            <consortium name="The Broad Institute Genome Sequencing Center for Infectious Disease"/>
            <person name="Wu L."/>
            <person name="Ma J."/>
        </authorList>
    </citation>
    <scope>NUCLEOTIDE SEQUENCE [LARGE SCALE GENOMIC DNA]</scope>
    <source>
        <strain evidence="2">JCM 11117</strain>
    </source>
</reference>
<keyword evidence="2" id="KW-1185">Reference proteome</keyword>
<name>A0ABP3ZSZ6_9PSEU</name>
<proteinExistence type="predicted"/>
<evidence type="ECO:0000313" key="2">
    <source>
        <dbReference type="Proteomes" id="UP001499967"/>
    </source>
</evidence>
<evidence type="ECO:0008006" key="3">
    <source>
        <dbReference type="Google" id="ProtNLM"/>
    </source>
</evidence>
<gene>
    <name evidence="1" type="ORF">GCM10009559_12020</name>
</gene>
<dbReference type="Proteomes" id="UP001499967">
    <property type="component" value="Unassembled WGS sequence"/>
</dbReference>